<evidence type="ECO:0000313" key="2">
    <source>
        <dbReference type="EMBL" id="KAK8982256.1"/>
    </source>
</evidence>
<proteinExistence type="predicted"/>
<evidence type="ECO:0000256" key="1">
    <source>
        <dbReference type="SAM" id="MobiDB-lite"/>
    </source>
</evidence>
<evidence type="ECO:0000313" key="3">
    <source>
        <dbReference type="Proteomes" id="UP001396334"/>
    </source>
</evidence>
<comment type="caution">
    <text evidence="2">The sequence shown here is derived from an EMBL/GenBank/DDBJ whole genome shotgun (WGS) entry which is preliminary data.</text>
</comment>
<reference evidence="2 3" key="1">
    <citation type="journal article" date="2024" name="G3 (Bethesda)">
        <title>Genome assembly of Hibiscus sabdariffa L. provides insights into metabolisms of medicinal natural products.</title>
        <authorList>
            <person name="Kim T."/>
        </authorList>
    </citation>
    <scope>NUCLEOTIDE SEQUENCE [LARGE SCALE GENOMIC DNA]</scope>
    <source>
        <strain evidence="2">TK-2024</strain>
        <tissue evidence="2">Old leaves</tissue>
    </source>
</reference>
<keyword evidence="3" id="KW-1185">Reference proteome</keyword>
<name>A0ABR2P1H3_9ROSI</name>
<dbReference type="Proteomes" id="UP001396334">
    <property type="component" value="Unassembled WGS sequence"/>
</dbReference>
<sequence length="76" mass="8364">MLALPSPVETPGMKLEAAPGQKQSELLKPRGIVHALFSSEKSIYLNVQMQLNAQAPQSKQIHILAVSVKRCIKSRK</sequence>
<accession>A0ABR2P1H3</accession>
<protein>
    <submittedName>
        <fullName evidence="2">Uncharacterized protein</fullName>
    </submittedName>
</protein>
<feature type="region of interest" description="Disordered" evidence="1">
    <location>
        <begin position="1"/>
        <end position="21"/>
    </location>
</feature>
<gene>
    <name evidence="2" type="ORF">V6N11_037429</name>
</gene>
<dbReference type="EMBL" id="JBBPBN010000086">
    <property type="protein sequence ID" value="KAK8982256.1"/>
    <property type="molecule type" value="Genomic_DNA"/>
</dbReference>
<organism evidence="2 3">
    <name type="scientific">Hibiscus sabdariffa</name>
    <name type="common">roselle</name>
    <dbReference type="NCBI Taxonomy" id="183260"/>
    <lineage>
        <taxon>Eukaryota</taxon>
        <taxon>Viridiplantae</taxon>
        <taxon>Streptophyta</taxon>
        <taxon>Embryophyta</taxon>
        <taxon>Tracheophyta</taxon>
        <taxon>Spermatophyta</taxon>
        <taxon>Magnoliopsida</taxon>
        <taxon>eudicotyledons</taxon>
        <taxon>Gunneridae</taxon>
        <taxon>Pentapetalae</taxon>
        <taxon>rosids</taxon>
        <taxon>malvids</taxon>
        <taxon>Malvales</taxon>
        <taxon>Malvaceae</taxon>
        <taxon>Malvoideae</taxon>
        <taxon>Hibiscus</taxon>
    </lineage>
</organism>